<proteinExistence type="predicted"/>
<gene>
    <name evidence="2" type="ORF">AXF42_Ash018914</name>
</gene>
<sequence length="142" mass="15360">MASFGNVRLSYQAAAGLLLLLLLIIIGGSAEGWRSTVHHLTATEQLTNVCLAAILAYNSGRPFAWIRLVHPLNAYVISMPDGNARIVARFVVRAYFPPLYSGMLLPVTAVYTLLAAGLVNPVGYVDGKALDVKFDLEDVPNF</sequence>
<feature type="signal peptide" evidence="1">
    <location>
        <begin position="1"/>
        <end position="30"/>
    </location>
</feature>
<keyword evidence="3" id="KW-1185">Reference proteome</keyword>
<dbReference type="EMBL" id="KZ451912">
    <property type="protein sequence ID" value="PKA62919.1"/>
    <property type="molecule type" value="Genomic_DNA"/>
</dbReference>
<reference evidence="2 3" key="1">
    <citation type="journal article" date="2017" name="Nature">
        <title>The Apostasia genome and the evolution of orchids.</title>
        <authorList>
            <person name="Zhang G.Q."/>
            <person name="Liu K.W."/>
            <person name="Li Z."/>
            <person name="Lohaus R."/>
            <person name="Hsiao Y.Y."/>
            <person name="Niu S.C."/>
            <person name="Wang J.Y."/>
            <person name="Lin Y.C."/>
            <person name="Xu Q."/>
            <person name="Chen L.J."/>
            <person name="Yoshida K."/>
            <person name="Fujiwara S."/>
            <person name="Wang Z.W."/>
            <person name="Zhang Y.Q."/>
            <person name="Mitsuda N."/>
            <person name="Wang M."/>
            <person name="Liu G.H."/>
            <person name="Pecoraro L."/>
            <person name="Huang H.X."/>
            <person name="Xiao X.J."/>
            <person name="Lin M."/>
            <person name="Wu X.Y."/>
            <person name="Wu W.L."/>
            <person name="Chen Y.Y."/>
            <person name="Chang S.B."/>
            <person name="Sakamoto S."/>
            <person name="Ohme-Takagi M."/>
            <person name="Yagi M."/>
            <person name="Zeng S.J."/>
            <person name="Shen C.Y."/>
            <person name="Yeh C.M."/>
            <person name="Luo Y.B."/>
            <person name="Tsai W.C."/>
            <person name="Van de Peer Y."/>
            <person name="Liu Z.J."/>
        </authorList>
    </citation>
    <scope>NUCLEOTIDE SEQUENCE [LARGE SCALE GENOMIC DNA]</scope>
    <source>
        <strain evidence="3">cv. Shenzhen</strain>
        <tissue evidence="2">Stem</tissue>
    </source>
</reference>
<name>A0A2I0B557_9ASPA</name>
<feature type="chain" id="PRO_5014131929" evidence="1">
    <location>
        <begin position="31"/>
        <end position="142"/>
    </location>
</feature>
<dbReference type="AlphaFoldDB" id="A0A2I0B557"/>
<accession>A0A2I0B557</accession>
<evidence type="ECO:0000256" key="1">
    <source>
        <dbReference type="SAM" id="SignalP"/>
    </source>
</evidence>
<evidence type="ECO:0000313" key="2">
    <source>
        <dbReference type="EMBL" id="PKA62919.1"/>
    </source>
</evidence>
<protein>
    <submittedName>
        <fullName evidence="2">Uncharacterized protein</fullName>
    </submittedName>
</protein>
<keyword evidence="1" id="KW-0732">Signal</keyword>
<dbReference type="Proteomes" id="UP000236161">
    <property type="component" value="Unassembled WGS sequence"/>
</dbReference>
<evidence type="ECO:0000313" key="3">
    <source>
        <dbReference type="Proteomes" id="UP000236161"/>
    </source>
</evidence>
<organism evidence="2 3">
    <name type="scientific">Apostasia shenzhenica</name>
    <dbReference type="NCBI Taxonomy" id="1088818"/>
    <lineage>
        <taxon>Eukaryota</taxon>
        <taxon>Viridiplantae</taxon>
        <taxon>Streptophyta</taxon>
        <taxon>Embryophyta</taxon>
        <taxon>Tracheophyta</taxon>
        <taxon>Spermatophyta</taxon>
        <taxon>Magnoliopsida</taxon>
        <taxon>Liliopsida</taxon>
        <taxon>Asparagales</taxon>
        <taxon>Orchidaceae</taxon>
        <taxon>Apostasioideae</taxon>
        <taxon>Apostasia</taxon>
    </lineage>
</organism>